<dbReference type="SMART" id="SM00382">
    <property type="entry name" value="AAA"/>
    <property type="match status" value="2"/>
</dbReference>
<dbReference type="EMBL" id="JBHMDM010000007">
    <property type="protein sequence ID" value="MFB9377777.1"/>
    <property type="molecule type" value="Genomic_DNA"/>
</dbReference>
<evidence type="ECO:0000313" key="7">
    <source>
        <dbReference type="Proteomes" id="UP001589748"/>
    </source>
</evidence>
<sequence>MTENPVPAGNPGLSPDVREVAPRVEVSGATIDFPGVRALDDVHLRLFPGEVHALMGENGAGKSTLIKALTGVHRLDAGEVRLDGRVLHLAEPGAARAAGISTVYQEVNLCPNLSVAENVMLGHEVRRGPFVDWRRTRRAAVEHLRRLNLDLDPRSPLDAQTIAVQQLVAIARAMVVEAKVLILDEPTSSLDRAEVAELFRVVRQLRDSGVAILFVSHFMDQVYEISDRMTVLRNGRFVLESRTADLPRRDLIAAMIGRSGDELAGVEETARAAVGLHGADDRPVVSARGIARTGGVEAFDLDLYAGEIVGFAGLLGSGRSEAVRLLTGADRPDAGELRVDGSPVRFGSPLPALQHGIAYSTEDRKKDGIVGDLTIRENMALALQARRGAWRPLPARELDEIVERYMTALDVNPKNPDALIRNLSGGNQQKVLLARWLATSPRVLVLDEPTRGIDVGAKAQIQRLVVELAQQGLSVVFISSELEEVLRLSQRVIVLRDRAVVAELVNSDDVGTGTVMAVMAATAPAQDQQKEEPAA</sequence>
<evidence type="ECO:0000256" key="3">
    <source>
        <dbReference type="ARBA" id="ARBA00022741"/>
    </source>
</evidence>
<dbReference type="PANTHER" id="PTHR43790:SF9">
    <property type="entry name" value="GALACTOFURANOSE TRANSPORTER ATP-BINDING PROTEIN YTFR"/>
    <property type="match status" value="1"/>
</dbReference>
<evidence type="ECO:0000256" key="4">
    <source>
        <dbReference type="ARBA" id="ARBA00022840"/>
    </source>
</evidence>
<dbReference type="InterPro" id="IPR003439">
    <property type="entry name" value="ABC_transporter-like_ATP-bd"/>
</dbReference>
<dbReference type="InterPro" id="IPR003593">
    <property type="entry name" value="AAA+_ATPase"/>
</dbReference>
<evidence type="ECO:0000313" key="6">
    <source>
        <dbReference type="EMBL" id="MFB9377777.1"/>
    </source>
</evidence>
<dbReference type="InterPro" id="IPR050107">
    <property type="entry name" value="ABC_carbohydrate_import_ATPase"/>
</dbReference>
<reference evidence="6 7" key="1">
    <citation type="submission" date="2024-09" db="EMBL/GenBank/DDBJ databases">
        <authorList>
            <person name="Sun Q."/>
            <person name="Mori K."/>
        </authorList>
    </citation>
    <scope>NUCLEOTIDE SEQUENCE [LARGE SCALE GENOMIC DNA]</scope>
    <source>
        <strain evidence="6 7">TISTR 1856</strain>
    </source>
</reference>
<dbReference type="InterPro" id="IPR017871">
    <property type="entry name" value="ABC_transporter-like_CS"/>
</dbReference>
<feature type="domain" description="ABC transporter" evidence="5">
    <location>
        <begin position="24"/>
        <end position="259"/>
    </location>
</feature>
<dbReference type="InterPro" id="IPR027417">
    <property type="entry name" value="P-loop_NTPase"/>
</dbReference>
<dbReference type="RefSeq" id="WP_380137881.1">
    <property type="nucleotide sequence ID" value="NZ_JBHLUI010000008.1"/>
</dbReference>
<keyword evidence="1" id="KW-0813">Transport</keyword>
<dbReference type="PROSITE" id="PS00211">
    <property type="entry name" value="ABC_TRANSPORTER_1"/>
    <property type="match status" value="1"/>
</dbReference>
<feature type="domain" description="ABC transporter" evidence="5">
    <location>
        <begin position="279"/>
        <end position="522"/>
    </location>
</feature>
<dbReference type="CDD" id="cd03215">
    <property type="entry name" value="ABC_Carb_Monos_II"/>
    <property type="match status" value="1"/>
</dbReference>
<dbReference type="Gene3D" id="3.40.50.300">
    <property type="entry name" value="P-loop containing nucleotide triphosphate hydrolases"/>
    <property type="match status" value="2"/>
</dbReference>
<keyword evidence="7" id="KW-1185">Reference proteome</keyword>
<dbReference type="SUPFAM" id="SSF52540">
    <property type="entry name" value="P-loop containing nucleoside triphosphate hydrolases"/>
    <property type="match status" value="2"/>
</dbReference>
<evidence type="ECO:0000256" key="2">
    <source>
        <dbReference type="ARBA" id="ARBA00022737"/>
    </source>
</evidence>
<evidence type="ECO:0000256" key="1">
    <source>
        <dbReference type="ARBA" id="ARBA00022448"/>
    </source>
</evidence>
<dbReference type="Pfam" id="PF00005">
    <property type="entry name" value="ABC_tran"/>
    <property type="match status" value="2"/>
</dbReference>
<dbReference type="PANTHER" id="PTHR43790">
    <property type="entry name" value="CARBOHYDRATE TRANSPORT ATP-BINDING PROTEIN MG119-RELATED"/>
    <property type="match status" value="1"/>
</dbReference>
<keyword evidence="2" id="KW-0677">Repeat</keyword>
<comment type="caution">
    <text evidence="6">The sequence shown here is derived from an EMBL/GenBank/DDBJ whole genome shotgun (WGS) entry which is preliminary data.</text>
</comment>
<keyword evidence="4 6" id="KW-0067">ATP-binding</keyword>
<protein>
    <submittedName>
        <fullName evidence="6">Sugar ABC transporter ATP-binding protein</fullName>
    </submittedName>
</protein>
<organism evidence="6 7">
    <name type="scientific">Kineococcus gynurae</name>
    <dbReference type="NCBI Taxonomy" id="452979"/>
    <lineage>
        <taxon>Bacteria</taxon>
        <taxon>Bacillati</taxon>
        <taxon>Actinomycetota</taxon>
        <taxon>Actinomycetes</taxon>
        <taxon>Kineosporiales</taxon>
        <taxon>Kineosporiaceae</taxon>
        <taxon>Kineococcus</taxon>
    </lineage>
</organism>
<keyword evidence="3" id="KW-0547">Nucleotide-binding</keyword>
<dbReference type="GO" id="GO:0005524">
    <property type="term" value="F:ATP binding"/>
    <property type="evidence" value="ECO:0007669"/>
    <property type="project" value="UniProtKB-KW"/>
</dbReference>
<proteinExistence type="predicted"/>
<name>A0ABV5LUK9_9ACTN</name>
<dbReference type="Proteomes" id="UP001589748">
    <property type="component" value="Unassembled WGS sequence"/>
</dbReference>
<evidence type="ECO:0000259" key="5">
    <source>
        <dbReference type="PROSITE" id="PS50893"/>
    </source>
</evidence>
<dbReference type="PROSITE" id="PS50893">
    <property type="entry name" value="ABC_TRANSPORTER_2"/>
    <property type="match status" value="2"/>
</dbReference>
<gene>
    <name evidence="6" type="ORF">ACFFVI_12445</name>
</gene>
<accession>A0ABV5LUK9</accession>
<dbReference type="CDD" id="cd03216">
    <property type="entry name" value="ABC_Carb_Monos_I"/>
    <property type="match status" value="1"/>
</dbReference>